<gene>
    <name evidence="2" type="ORF">IC235_19910</name>
</gene>
<protein>
    <recommendedName>
        <fullName evidence="4">Outer membrane protein beta-barrel domain-containing protein</fullName>
    </recommendedName>
</protein>
<evidence type="ECO:0000256" key="1">
    <source>
        <dbReference type="SAM" id="SignalP"/>
    </source>
</evidence>
<dbReference type="AlphaFoldDB" id="A0A927BHJ0"/>
<feature type="signal peptide" evidence="1">
    <location>
        <begin position="1"/>
        <end position="21"/>
    </location>
</feature>
<accession>A0A927BHJ0</accession>
<dbReference type="RefSeq" id="WP_191006967.1">
    <property type="nucleotide sequence ID" value="NZ_JACXAD010000029.1"/>
</dbReference>
<organism evidence="2 3">
    <name type="scientific">Hymenobacter montanus</name>
    <dbReference type="NCBI Taxonomy" id="2771359"/>
    <lineage>
        <taxon>Bacteria</taxon>
        <taxon>Pseudomonadati</taxon>
        <taxon>Bacteroidota</taxon>
        <taxon>Cytophagia</taxon>
        <taxon>Cytophagales</taxon>
        <taxon>Hymenobacteraceae</taxon>
        <taxon>Hymenobacter</taxon>
    </lineage>
</organism>
<feature type="chain" id="PRO_5037480146" description="Outer membrane protein beta-barrel domain-containing protein" evidence="1">
    <location>
        <begin position="22"/>
        <end position="245"/>
    </location>
</feature>
<evidence type="ECO:0000313" key="3">
    <source>
        <dbReference type="Proteomes" id="UP000612233"/>
    </source>
</evidence>
<dbReference type="Proteomes" id="UP000612233">
    <property type="component" value="Unassembled WGS sequence"/>
</dbReference>
<sequence>MIRLLFPGVLLLLLGLEPASAQRPTEQVLYLKNGWVLRGQLLSAPTADPIRLQTADRNEFVFRQAEVDSIRQRPLPPARTLAVAYKARGFGHFTELGALAGRNTSSSVNTSAFSFQTVNGYKFNQWVFAGLGVGADLYATQSLVPLFASIRGDFTRRGTLLPFYFLDAGYGFNITGKDNNLSQPVTYEGGSLWAAGAGLKVLFNNNTGFLVSLAYRTQRTTLTRENVAPERVVFERIAVRAGFAF</sequence>
<dbReference type="EMBL" id="JACXAD010000029">
    <property type="protein sequence ID" value="MBD2770159.1"/>
    <property type="molecule type" value="Genomic_DNA"/>
</dbReference>
<proteinExistence type="predicted"/>
<keyword evidence="1" id="KW-0732">Signal</keyword>
<evidence type="ECO:0000313" key="2">
    <source>
        <dbReference type="EMBL" id="MBD2770159.1"/>
    </source>
</evidence>
<name>A0A927BHJ0_9BACT</name>
<keyword evidence="3" id="KW-1185">Reference proteome</keyword>
<comment type="caution">
    <text evidence="2">The sequence shown here is derived from an EMBL/GenBank/DDBJ whole genome shotgun (WGS) entry which is preliminary data.</text>
</comment>
<evidence type="ECO:0008006" key="4">
    <source>
        <dbReference type="Google" id="ProtNLM"/>
    </source>
</evidence>
<reference evidence="2" key="1">
    <citation type="submission" date="2020-09" db="EMBL/GenBank/DDBJ databases">
        <authorList>
            <person name="Kim M.K."/>
        </authorList>
    </citation>
    <scope>NUCLEOTIDE SEQUENCE</scope>
    <source>
        <strain evidence="2">BT664</strain>
    </source>
</reference>